<organism evidence="8 11">
    <name type="scientific">Actinotignum timonense</name>
    <dbReference type="NCBI Taxonomy" id="1870995"/>
    <lineage>
        <taxon>Bacteria</taxon>
        <taxon>Bacillati</taxon>
        <taxon>Actinomycetota</taxon>
        <taxon>Actinomycetes</taxon>
        <taxon>Actinomycetales</taxon>
        <taxon>Actinomycetaceae</taxon>
        <taxon>Actinotignum</taxon>
    </lineage>
</organism>
<keyword evidence="10" id="KW-1185">Reference proteome</keyword>
<dbReference type="SUPFAM" id="SSF55469">
    <property type="entry name" value="FMN-dependent nitroreductase-like"/>
    <property type="match status" value="1"/>
</dbReference>
<dbReference type="PANTHER" id="PTHR43425:SF2">
    <property type="entry name" value="OXYGEN-INSENSITIVE NADPH NITROREDUCTASE"/>
    <property type="match status" value="1"/>
</dbReference>
<evidence type="ECO:0000313" key="9">
    <source>
        <dbReference type="EMBL" id="MDY5146525.1"/>
    </source>
</evidence>
<comment type="caution">
    <text evidence="8">The sequence shown here is derived from an EMBL/GenBank/DDBJ whole genome shotgun (WGS) entry which is preliminary data.</text>
</comment>
<evidence type="ECO:0000256" key="4">
    <source>
        <dbReference type="ARBA" id="ARBA00023002"/>
    </source>
</evidence>
<keyword evidence="4 5" id="KW-0560">Oxidoreductase</keyword>
<dbReference type="PANTHER" id="PTHR43425">
    <property type="entry name" value="OXYGEN-INSENSITIVE NADPH NITROREDUCTASE"/>
    <property type="match status" value="1"/>
</dbReference>
<protein>
    <submittedName>
        <fullName evidence="8">Nitroreductase family protein</fullName>
    </submittedName>
</protein>
<dbReference type="InterPro" id="IPR016446">
    <property type="entry name" value="Flavin_OxRdtase_Frp"/>
</dbReference>
<dbReference type="PIRSF" id="PIRSF005426">
    <property type="entry name" value="Frp"/>
    <property type="match status" value="1"/>
</dbReference>
<evidence type="ECO:0000313" key="11">
    <source>
        <dbReference type="Proteomes" id="UP001288320"/>
    </source>
</evidence>
<evidence type="ECO:0000256" key="3">
    <source>
        <dbReference type="ARBA" id="ARBA00022643"/>
    </source>
</evidence>
<dbReference type="Pfam" id="PF00881">
    <property type="entry name" value="Nitroreductase"/>
    <property type="match status" value="1"/>
</dbReference>
<dbReference type="Proteomes" id="UP001284901">
    <property type="component" value="Unassembled WGS sequence"/>
</dbReference>
<sequence>MDTSQKTSEETLPAGGVVSGTAGDAARDAAAATLRTQLNHRTIRDFDGRPLGEELTATLVNAALHAATSQGMQYATIIRVQDPARRQAIAEVCTQAYVAQAPELWIFVADTRRAWRVCQEQGGEGAGARSYDAFNAAVADCMIAAQNTVVAAESHGLGTTYLGSILNDAERICQVLDLPELTFPVIGLIMGYPNQERIPELKPRMDAELRVFTDHYQEPESAVESLREYDAAIAPWVDIRYGKPVGPFTEYVPTRLSGSVARRGRLLAAIGAQGFDVALPAEK</sequence>
<dbReference type="EMBL" id="JAWNFY010000014">
    <property type="protein sequence ID" value="MDY5146525.1"/>
    <property type="molecule type" value="Genomic_DNA"/>
</dbReference>
<dbReference type="EMBL" id="JAWNFV010000005">
    <property type="protein sequence ID" value="MDY5140396.1"/>
    <property type="molecule type" value="Genomic_DNA"/>
</dbReference>
<keyword evidence="2 5" id="KW-0285">Flavoprotein</keyword>
<dbReference type="InterPro" id="IPR029479">
    <property type="entry name" value="Nitroreductase"/>
</dbReference>
<name>A0AAW9HK18_9ACTO</name>
<evidence type="ECO:0000259" key="7">
    <source>
        <dbReference type="Pfam" id="PF00881"/>
    </source>
</evidence>
<comment type="similarity">
    <text evidence="1 5">Belongs to the flavin oxidoreductase frp family.</text>
</comment>
<dbReference type="RefSeq" id="WP_087070721.1">
    <property type="nucleotide sequence ID" value="NZ_CAUPFC010000007.1"/>
</dbReference>
<evidence type="ECO:0000256" key="1">
    <source>
        <dbReference type="ARBA" id="ARBA00008366"/>
    </source>
</evidence>
<keyword evidence="5" id="KW-0521">NADP</keyword>
<feature type="region of interest" description="Disordered" evidence="6">
    <location>
        <begin position="1"/>
        <end position="20"/>
    </location>
</feature>
<dbReference type="InterPro" id="IPR000415">
    <property type="entry name" value="Nitroreductase-like"/>
</dbReference>
<reference evidence="8 10" key="1">
    <citation type="submission" date="2023-10" db="EMBL/GenBank/DDBJ databases">
        <title>Whole Genome based description of the genera Actinobaculum and Actinotignum reveals a complex phylogenetic relationship within the species included in the genus Actinotignum.</title>
        <authorList>
            <person name="Jensen C.S."/>
            <person name="Dargis R."/>
            <person name="Kemp M."/>
            <person name="Christensen J.J."/>
        </authorList>
    </citation>
    <scope>NUCLEOTIDE SEQUENCE</scope>
    <source>
        <strain evidence="9 10">SLA_B089</strain>
        <strain evidence="8">SLA_B245</strain>
    </source>
</reference>
<gene>
    <name evidence="8" type="ORF">R6G74_03590</name>
    <name evidence="9" type="ORF">R6P33_05740</name>
</gene>
<evidence type="ECO:0000313" key="8">
    <source>
        <dbReference type="EMBL" id="MDY5140396.1"/>
    </source>
</evidence>
<proteinExistence type="inferred from homology"/>
<evidence type="ECO:0000256" key="6">
    <source>
        <dbReference type="SAM" id="MobiDB-lite"/>
    </source>
</evidence>
<evidence type="ECO:0000256" key="2">
    <source>
        <dbReference type="ARBA" id="ARBA00022630"/>
    </source>
</evidence>
<feature type="domain" description="Nitroreductase" evidence="7">
    <location>
        <begin position="40"/>
        <end position="192"/>
    </location>
</feature>
<dbReference type="Gene3D" id="3.40.109.10">
    <property type="entry name" value="NADH Oxidase"/>
    <property type="match status" value="1"/>
</dbReference>
<evidence type="ECO:0000256" key="5">
    <source>
        <dbReference type="PIRNR" id="PIRNR005426"/>
    </source>
</evidence>
<dbReference type="GO" id="GO:0016491">
    <property type="term" value="F:oxidoreductase activity"/>
    <property type="evidence" value="ECO:0007669"/>
    <property type="project" value="UniProtKB-UniRule"/>
</dbReference>
<keyword evidence="3 5" id="KW-0288">FMN</keyword>
<dbReference type="Proteomes" id="UP001288320">
    <property type="component" value="Unassembled WGS sequence"/>
</dbReference>
<evidence type="ECO:0000313" key="10">
    <source>
        <dbReference type="Proteomes" id="UP001284901"/>
    </source>
</evidence>
<dbReference type="AlphaFoldDB" id="A0AAW9HK18"/>
<accession>A0AAW9HK18</accession>